<dbReference type="InterPro" id="IPR011701">
    <property type="entry name" value="MFS"/>
</dbReference>
<dbReference type="PANTHER" id="PTHR42718">
    <property type="entry name" value="MAJOR FACILITATOR SUPERFAMILY MULTIDRUG TRANSPORTER MFSC"/>
    <property type="match status" value="1"/>
</dbReference>
<organism evidence="7 8">
    <name type="scientific">Actinomadura coerulea</name>
    <dbReference type="NCBI Taxonomy" id="46159"/>
    <lineage>
        <taxon>Bacteria</taxon>
        <taxon>Bacillati</taxon>
        <taxon>Actinomycetota</taxon>
        <taxon>Actinomycetes</taxon>
        <taxon>Streptosporangiales</taxon>
        <taxon>Thermomonosporaceae</taxon>
        <taxon>Actinomadura</taxon>
    </lineage>
</organism>
<feature type="transmembrane region" description="Helical" evidence="5">
    <location>
        <begin position="206"/>
        <end position="226"/>
    </location>
</feature>
<comment type="caution">
    <text evidence="7">The sequence shown here is derived from an EMBL/GenBank/DDBJ whole genome shotgun (WGS) entry which is preliminary data.</text>
</comment>
<feature type="transmembrane region" description="Helical" evidence="5">
    <location>
        <begin position="412"/>
        <end position="433"/>
    </location>
</feature>
<feature type="transmembrane region" description="Helical" evidence="5">
    <location>
        <begin position="148"/>
        <end position="167"/>
    </location>
</feature>
<dbReference type="Pfam" id="PF07690">
    <property type="entry name" value="MFS_1"/>
    <property type="match status" value="1"/>
</dbReference>
<feature type="transmembrane region" description="Helical" evidence="5">
    <location>
        <begin position="118"/>
        <end position="136"/>
    </location>
</feature>
<keyword evidence="2 5" id="KW-0812">Transmembrane</keyword>
<dbReference type="AlphaFoldDB" id="A0A7X0G5A4"/>
<dbReference type="Proteomes" id="UP000546324">
    <property type="component" value="Unassembled WGS sequence"/>
</dbReference>
<feature type="transmembrane region" description="Helical" evidence="5">
    <location>
        <begin position="276"/>
        <end position="299"/>
    </location>
</feature>
<feature type="transmembrane region" description="Helical" evidence="5">
    <location>
        <begin position="368"/>
        <end position="391"/>
    </location>
</feature>
<keyword evidence="3 5" id="KW-1133">Transmembrane helix</keyword>
<feature type="transmembrane region" description="Helical" evidence="5">
    <location>
        <begin position="173"/>
        <end position="194"/>
    </location>
</feature>
<evidence type="ECO:0000313" key="8">
    <source>
        <dbReference type="Proteomes" id="UP000546324"/>
    </source>
</evidence>
<dbReference type="PANTHER" id="PTHR42718:SF42">
    <property type="entry name" value="EXPORT PROTEIN"/>
    <property type="match status" value="1"/>
</dbReference>
<feature type="transmembrane region" description="Helical" evidence="5">
    <location>
        <begin position="54"/>
        <end position="74"/>
    </location>
</feature>
<feature type="transmembrane region" description="Helical" evidence="5">
    <location>
        <begin position="336"/>
        <end position="356"/>
    </location>
</feature>
<feature type="transmembrane region" description="Helical" evidence="5">
    <location>
        <begin position="478"/>
        <end position="499"/>
    </location>
</feature>
<feature type="transmembrane region" description="Helical" evidence="5">
    <location>
        <begin position="20"/>
        <end position="42"/>
    </location>
</feature>
<dbReference type="RefSeq" id="WP_185031803.1">
    <property type="nucleotide sequence ID" value="NZ_JACHMQ010000001.1"/>
</dbReference>
<dbReference type="InterPro" id="IPR036259">
    <property type="entry name" value="MFS_trans_sf"/>
</dbReference>
<dbReference type="Gene3D" id="1.20.1250.20">
    <property type="entry name" value="MFS general substrate transporter like domains"/>
    <property type="match status" value="1"/>
</dbReference>
<dbReference type="GO" id="GO:0022857">
    <property type="term" value="F:transmembrane transporter activity"/>
    <property type="evidence" value="ECO:0007669"/>
    <property type="project" value="InterPro"/>
</dbReference>
<evidence type="ECO:0000259" key="6">
    <source>
        <dbReference type="PROSITE" id="PS50850"/>
    </source>
</evidence>
<sequence length="526" mass="52729">MPAEAAAAAGPRDLAPKRTALMACILSSSLVGMDGMMTPVALPDLADDLNAGLAVQQWVVAAFLLALGSLLLVGGALGDVVDRWRIFAAGAAGFGASALVVAVAPTASLLVAGRLAQGATAALLVPGALAVITTTFEGDERSRAIGSWTAWSGLSVIGGPLAGGVLVDVVSWRAVYGVLVPMAALTLFFILRATPRGAREAQAGSVDWGGALLTVPAVGGPVFALIEGPGSGWGSRLVVGALVAGAAAIAGLAWWEPRACDPLLPVRLLQVPAFMTLNAVTLVLYGALISSGFYTVLFLQQTAGYPPAAAGLAAAVPVVVLLVLSRRFGALADRHGPRRFIVGGALVVAAGILLMLRTDAHADFLSVVLPSVLVHGVGLAMLVAPLTSTVLSAAPDGLTGAASGMNNAVARIGSLLGTVAVGLVVSATFPAALDDHGLPPAVVRQAEDRPLASTPSADVPVSERARVREVLSAASVDAFHVAVGAMGGLALLAAMIGAVGARRPRGRFAAARVPGGALHGAHHDLD</sequence>
<feature type="domain" description="Major facilitator superfamily (MFS) profile" evidence="6">
    <location>
        <begin position="20"/>
        <end position="505"/>
    </location>
</feature>
<evidence type="ECO:0000256" key="2">
    <source>
        <dbReference type="ARBA" id="ARBA00022692"/>
    </source>
</evidence>
<keyword evidence="8" id="KW-1185">Reference proteome</keyword>
<name>A0A7X0G5A4_9ACTN</name>
<comment type="subcellular location">
    <subcellularLocation>
        <location evidence="1">Cell membrane</location>
        <topology evidence="1">Multi-pass membrane protein</topology>
    </subcellularLocation>
</comment>
<proteinExistence type="predicted"/>
<evidence type="ECO:0000256" key="4">
    <source>
        <dbReference type="ARBA" id="ARBA00023136"/>
    </source>
</evidence>
<dbReference type="InterPro" id="IPR020846">
    <property type="entry name" value="MFS_dom"/>
</dbReference>
<feature type="transmembrane region" description="Helical" evidence="5">
    <location>
        <begin position="238"/>
        <end position="255"/>
    </location>
</feature>
<evidence type="ECO:0000256" key="5">
    <source>
        <dbReference type="SAM" id="Phobius"/>
    </source>
</evidence>
<reference evidence="7 8" key="1">
    <citation type="submission" date="2020-08" db="EMBL/GenBank/DDBJ databases">
        <title>Sequencing the genomes of 1000 actinobacteria strains.</title>
        <authorList>
            <person name="Klenk H.-P."/>
        </authorList>
    </citation>
    <scope>NUCLEOTIDE SEQUENCE [LARGE SCALE GENOMIC DNA]</scope>
    <source>
        <strain evidence="7 8">DSM 43675</strain>
    </source>
</reference>
<dbReference type="EMBL" id="JACHMQ010000001">
    <property type="protein sequence ID" value="MBB6399755.1"/>
    <property type="molecule type" value="Genomic_DNA"/>
</dbReference>
<protein>
    <submittedName>
        <fullName evidence="7">MFS family permease</fullName>
    </submittedName>
</protein>
<keyword evidence="4 5" id="KW-0472">Membrane</keyword>
<dbReference type="CDD" id="cd17321">
    <property type="entry name" value="MFS_MMR_MDR_like"/>
    <property type="match status" value="1"/>
</dbReference>
<evidence type="ECO:0000256" key="3">
    <source>
        <dbReference type="ARBA" id="ARBA00022989"/>
    </source>
</evidence>
<gene>
    <name evidence="7" type="ORF">BKA00_006669</name>
</gene>
<dbReference type="GO" id="GO:0005886">
    <property type="term" value="C:plasma membrane"/>
    <property type="evidence" value="ECO:0007669"/>
    <property type="project" value="UniProtKB-SubCell"/>
</dbReference>
<feature type="transmembrane region" description="Helical" evidence="5">
    <location>
        <begin position="86"/>
        <end position="112"/>
    </location>
</feature>
<evidence type="ECO:0000256" key="1">
    <source>
        <dbReference type="ARBA" id="ARBA00004651"/>
    </source>
</evidence>
<accession>A0A7X0G5A4</accession>
<dbReference type="PROSITE" id="PS50850">
    <property type="entry name" value="MFS"/>
    <property type="match status" value="1"/>
</dbReference>
<dbReference type="SUPFAM" id="SSF103473">
    <property type="entry name" value="MFS general substrate transporter"/>
    <property type="match status" value="1"/>
</dbReference>
<dbReference type="Gene3D" id="1.20.1720.10">
    <property type="entry name" value="Multidrug resistance protein D"/>
    <property type="match status" value="1"/>
</dbReference>
<feature type="transmembrane region" description="Helical" evidence="5">
    <location>
        <begin position="305"/>
        <end position="324"/>
    </location>
</feature>
<evidence type="ECO:0000313" key="7">
    <source>
        <dbReference type="EMBL" id="MBB6399755.1"/>
    </source>
</evidence>